<sequence>MSQRRRILLLLAAAVALVLVGAGLAAWSYARSLESRVPRTDAFAGLHEERPQRVVPGALNVLLLGTDSRNPEDMLDGSRSDTLILVHVPASHDAAYLVSIPRDTWVHVPANPNGGTGDADAKINAALAWGGLPLAIRTVEEFTGVRIDHVAMIDFGGLVAVTDALGGVDMVVEQDTTSTFEGHRFWPRGTDHFDGASALEYIRQRKQFADGDFTRIRHQQGYLIAMLAKAANIGMLTNPFALRTFLETAARAVVVDTGFALVDTAIELRDLRAGQFTCLTSPSAGTGSVGDQSVVWSDPAQARPLYAAVAADDVPGWLSTHPTRDCGQPPG</sequence>
<dbReference type="RefSeq" id="WP_233473180.1">
    <property type="nucleotide sequence ID" value="NZ_BONS01000029.1"/>
</dbReference>
<dbReference type="PANTHER" id="PTHR33392">
    <property type="entry name" value="POLYISOPRENYL-TEICHOIC ACID--PEPTIDOGLYCAN TEICHOIC ACID TRANSFERASE TAGU"/>
    <property type="match status" value="1"/>
</dbReference>
<gene>
    <name evidence="3" type="ORF">IW245_007447</name>
</gene>
<dbReference type="EMBL" id="JADOUF010000001">
    <property type="protein sequence ID" value="MBG6141253.1"/>
    <property type="molecule type" value="Genomic_DNA"/>
</dbReference>
<dbReference type="AlphaFoldDB" id="A0A8J7H4E3"/>
<reference evidence="3" key="1">
    <citation type="submission" date="2020-11" db="EMBL/GenBank/DDBJ databases">
        <title>Sequencing the genomes of 1000 actinobacteria strains.</title>
        <authorList>
            <person name="Klenk H.-P."/>
        </authorList>
    </citation>
    <scope>NUCLEOTIDE SEQUENCE</scope>
    <source>
        <strain evidence="3">DSM 45356</strain>
    </source>
</reference>
<comment type="caution">
    <text evidence="3">The sequence shown here is derived from an EMBL/GenBank/DDBJ whole genome shotgun (WGS) entry which is preliminary data.</text>
</comment>
<evidence type="ECO:0000259" key="2">
    <source>
        <dbReference type="Pfam" id="PF03816"/>
    </source>
</evidence>
<feature type="domain" description="Cell envelope-related transcriptional attenuator" evidence="2">
    <location>
        <begin position="79"/>
        <end position="231"/>
    </location>
</feature>
<evidence type="ECO:0000313" key="3">
    <source>
        <dbReference type="EMBL" id="MBG6141253.1"/>
    </source>
</evidence>
<dbReference type="InterPro" id="IPR004474">
    <property type="entry name" value="LytR_CpsA_psr"/>
</dbReference>
<dbReference type="InterPro" id="IPR006311">
    <property type="entry name" value="TAT_signal"/>
</dbReference>
<dbReference type="NCBIfam" id="TIGR00350">
    <property type="entry name" value="lytR_cpsA_psr"/>
    <property type="match status" value="1"/>
</dbReference>
<protein>
    <submittedName>
        <fullName evidence="3">LCP family protein required for cell wall assembly</fullName>
    </submittedName>
</protein>
<comment type="similarity">
    <text evidence="1">Belongs to the LytR/CpsA/Psr (LCP) family.</text>
</comment>
<dbReference type="InterPro" id="IPR050922">
    <property type="entry name" value="LytR/CpsA/Psr_CW_biosynth"/>
</dbReference>
<dbReference type="Pfam" id="PF03816">
    <property type="entry name" value="LytR_cpsA_psr"/>
    <property type="match status" value="1"/>
</dbReference>
<proteinExistence type="inferred from homology"/>
<evidence type="ECO:0000256" key="1">
    <source>
        <dbReference type="ARBA" id="ARBA00006068"/>
    </source>
</evidence>
<name>A0A8J7H4E3_9ACTN</name>
<organism evidence="3 4">
    <name type="scientific">Longispora fulva</name>
    <dbReference type="NCBI Taxonomy" id="619741"/>
    <lineage>
        <taxon>Bacteria</taxon>
        <taxon>Bacillati</taxon>
        <taxon>Actinomycetota</taxon>
        <taxon>Actinomycetes</taxon>
        <taxon>Micromonosporales</taxon>
        <taxon>Micromonosporaceae</taxon>
        <taxon>Longispora</taxon>
    </lineage>
</organism>
<keyword evidence="4" id="KW-1185">Reference proteome</keyword>
<dbReference type="PANTHER" id="PTHR33392:SF6">
    <property type="entry name" value="POLYISOPRENYL-TEICHOIC ACID--PEPTIDOGLYCAN TEICHOIC ACID TRANSFERASE TAGU"/>
    <property type="match status" value="1"/>
</dbReference>
<evidence type="ECO:0000313" key="4">
    <source>
        <dbReference type="Proteomes" id="UP000622552"/>
    </source>
</evidence>
<dbReference type="Gene3D" id="3.40.630.190">
    <property type="entry name" value="LCP protein"/>
    <property type="match status" value="1"/>
</dbReference>
<dbReference type="PROSITE" id="PS51318">
    <property type="entry name" value="TAT"/>
    <property type="match status" value="1"/>
</dbReference>
<accession>A0A8J7H4E3</accession>
<dbReference type="Proteomes" id="UP000622552">
    <property type="component" value="Unassembled WGS sequence"/>
</dbReference>